<reference evidence="1 2" key="1">
    <citation type="submission" date="2019-07" db="EMBL/GenBank/DDBJ databases">
        <title>Caenimonas sedimenti sp. nov., isolated from activated sludge.</title>
        <authorList>
            <person name="Xu J."/>
        </authorList>
    </citation>
    <scope>NUCLEOTIDE SEQUENCE [LARGE SCALE GENOMIC DNA]</scope>
    <source>
        <strain evidence="1 2">HX-9-20</strain>
    </source>
</reference>
<dbReference type="AlphaFoldDB" id="A0A562ZR48"/>
<dbReference type="OrthoDB" id="9814774at2"/>
<keyword evidence="2" id="KW-1185">Reference proteome</keyword>
<dbReference type="Proteomes" id="UP000318199">
    <property type="component" value="Unassembled WGS sequence"/>
</dbReference>
<evidence type="ECO:0000313" key="1">
    <source>
        <dbReference type="EMBL" id="TWO71080.1"/>
    </source>
</evidence>
<dbReference type="Gene3D" id="3.10.129.10">
    <property type="entry name" value="Hotdog Thioesterase"/>
    <property type="match status" value="1"/>
</dbReference>
<dbReference type="EMBL" id="VOBQ01000009">
    <property type="protein sequence ID" value="TWO71080.1"/>
    <property type="molecule type" value="Genomic_DNA"/>
</dbReference>
<organism evidence="1 2">
    <name type="scientific">Caenimonas sedimenti</name>
    <dbReference type="NCBI Taxonomy" id="2596921"/>
    <lineage>
        <taxon>Bacteria</taxon>
        <taxon>Pseudomonadati</taxon>
        <taxon>Pseudomonadota</taxon>
        <taxon>Betaproteobacteria</taxon>
        <taxon>Burkholderiales</taxon>
        <taxon>Comamonadaceae</taxon>
        <taxon>Caenimonas</taxon>
    </lineage>
</organism>
<name>A0A562ZR48_9BURK</name>
<dbReference type="InterPro" id="IPR029069">
    <property type="entry name" value="HotDog_dom_sf"/>
</dbReference>
<dbReference type="SUPFAM" id="SSF54637">
    <property type="entry name" value="Thioesterase/thiol ester dehydrase-isomerase"/>
    <property type="match status" value="1"/>
</dbReference>
<dbReference type="InterPro" id="IPR027961">
    <property type="entry name" value="DUF4442"/>
</dbReference>
<comment type="caution">
    <text evidence="1">The sequence shown here is derived from an EMBL/GenBank/DDBJ whole genome shotgun (WGS) entry which is preliminary data.</text>
</comment>
<proteinExistence type="predicted"/>
<accession>A0A562ZR48</accession>
<evidence type="ECO:0000313" key="2">
    <source>
        <dbReference type="Proteomes" id="UP000318199"/>
    </source>
</evidence>
<dbReference type="RefSeq" id="WP_145893310.1">
    <property type="nucleotide sequence ID" value="NZ_VOBQ01000009.1"/>
</dbReference>
<sequence length="155" mass="17682">MTAPIFGSTRRFRTVMHLWPPYWGTGISVGEVAPDWRRLVVRMRQRFYNMNAFGTHFGGNLYAMCDPHYALLLIPLLGRGYQVWDKAAAIDFVQPGRGTVQAVFDWDDAQLEEIRARTADGAKFEPQRVVEVRDEAGAVVARVHKTLYVRRRAAS</sequence>
<gene>
    <name evidence="1" type="ORF">FN976_12225</name>
</gene>
<protein>
    <submittedName>
        <fullName evidence="1">DUF4442 domain-containing protein</fullName>
    </submittedName>
</protein>
<dbReference type="Pfam" id="PF14539">
    <property type="entry name" value="DUF4442"/>
    <property type="match status" value="1"/>
</dbReference>